<keyword evidence="3" id="KW-1185">Reference proteome</keyword>
<proteinExistence type="predicted"/>
<evidence type="ECO:0000256" key="1">
    <source>
        <dbReference type="SAM" id="MobiDB-lite"/>
    </source>
</evidence>
<dbReference type="AlphaFoldDB" id="A0A4Y2S555"/>
<sequence>MHNGPRWLLVMPRLRNRRVPGSKPYSTEDPPCMGHAAGLIIHSAHMHSRWCGAEVWKVMVPAQATLSSGDRGSKLRGPSQNRPSVPSKPEANITKPSQNSYTAW</sequence>
<comment type="caution">
    <text evidence="2">The sequence shown here is derived from an EMBL/GenBank/DDBJ whole genome shotgun (WGS) entry which is preliminary data.</text>
</comment>
<evidence type="ECO:0000313" key="2">
    <source>
        <dbReference type="EMBL" id="GBN83023.1"/>
    </source>
</evidence>
<feature type="region of interest" description="Disordered" evidence="1">
    <location>
        <begin position="66"/>
        <end position="104"/>
    </location>
</feature>
<organism evidence="2 3">
    <name type="scientific">Araneus ventricosus</name>
    <name type="common">Orbweaver spider</name>
    <name type="synonym">Epeira ventricosa</name>
    <dbReference type="NCBI Taxonomy" id="182803"/>
    <lineage>
        <taxon>Eukaryota</taxon>
        <taxon>Metazoa</taxon>
        <taxon>Ecdysozoa</taxon>
        <taxon>Arthropoda</taxon>
        <taxon>Chelicerata</taxon>
        <taxon>Arachnida</taxon>
        <taxon>Araneae</taxon>
        <taxon>Araneomorphae</taxon>
        <taxon>Entelegynae</taxon>
        <taxon>Araneoidea</taxon>
        <taxon>Araneidae</taxon>
        <taxon>Araneus</taxon>
    </lineage>
</organism>
<dbReference type="Proteomes" id="UP000499080">
    <property type="component" value="Unassembled WGS sequence"/>
</dbReference>
<evidence type="ECO:0000313" key="3">
    <source>
        <dbReference type="Proteomes" id="UP000499080"/>
    </source>
</evidence>
<accession>A0A4Y2S555</accession>
<dbReference type="EMBL" id="BGPR01019824">
    <property type="protein sequence ID" value="GBN83023.1"/>
    <property type="molecule type" value="Genomic_DNA"/>
</dbReference>
<gene>
    <name evidence="2" type="ORF">AVEN_62820_1</name>
</gene>
<name>A0A4Y2S555_ARAVE</name>
<protein>
    <submittedName>
        <fullName evidence="2">Uncharacterized protein</fullName>
    </submittedName>
</protein>
<reference evidence="2 3" key="1">
    <citation type="journal article" date="2019" name="Sci. Rep.">
        <title>Orb-weaving spider Araneus ventricosus genome elucidates the spidroin gene catalogue.</title>
        <authorList>
            <person name="Kono N."/>
            <person name="Nakamura H."/>
            <person name="Ohtoshi R."/>
            <person name="Moran D.A.P."/>
            <person name="Shinohara A."/>
            <person name="Yoshida Y."/>
            <person name="Fujiwara M."/>
            <person name="Mori M."/>
            <person name="Tomita M."/>
            <person name="Arakawa K."/>
        </authorList>
    </citation>
    <scope>NUCLEOTIDE SEQUENCE [LARGE SCALE GENOMIC DNA]</scope>
</reference>
<feature type="compositionally biased region" description="Polar residues" evidence="1">
    <location>
        <begin position="94"/>
        <end position="104"/>
    </location>
</feature>